<feature type="domain" description="Carboxylesterase type B" evidence="5">
    <location>
        <begin position="46"/>
        <end position="549"/>
    </location>
</feature>
<dbReference type="PROSITE" id="PS00122">
    <property type="entry name" value="CARBOXYLESTERASE_B_1"/>
    <property type="match status" value="1"/>
</dbReference>
<proteinExistence type="inferred from homology"/>
<dbReference type="Gene3D" id="3.40.50.1820">
    <property type="entry name" value="alpha/beta hydrolase"/>
    <property type="match status" value="1"/>
</dbReference>
<keyword evidence="2 3" id="KW-0378">Hydrolase</keyword>
<dbReference type="PANTHER" id="PTHR11559">
    <property type="entry name" value="CARBOXYLESTERASE"/>
    <property type="match status" value="1"/>
</dbReference>
<dbReference type="Proteomes" id="UP000182409">
    <property type="component" value="Unassembled WGS sequence"/>
</dbReference>
<name>A0A1H4JX36_9BACT</name>
<feature type="chain" id="PRO_5010001288" description="Carboxylic ester hydrolase" evidence="3">
    <location>
        <begin position="39"/>
        <end position="571"/>
    </location>
</feature>
<keyword evidence="3" id="KW-0732">Signal</keyword>
<accession>A0A1H4JX36</accession>
<dbReference type="InterPro" id="IPR019826">
    <property type="entry name" value="Carboxylesterase_B_AS"/>
</dbReference>
<sequence>MTFTRGFHPDSINRRQFLTQASAALLATSALAKAAAQAVDTAPSTVEVKTVYGRLRGMQGNKLTTFRGIPYAGSVSGANRFKAAPPLSPWEGVRDAVQLGAPSLQPGRTSRGNEPAPSEECLFLNVWTPAADGRKRPVMFYSHGGGFTTGSGGASYQDGGNLARTWDVVVVATNHRLGLMGYLYLGDLGGVEYTGNQGVTDIRDGLKWVHDNIAAFGGDPNNVMIFGESGGGGKTSALYAMPSAAPYFNKASIESGPGIRIYPRDSAAETTLMVLKQLGIEKADWRKLLDVPAEKLVEVQVELGKQRSGPLTQGGGSKGMTGNPVPGGFGPVLDGVILPNHPFDPKAPDISRSKPLIVGYNHDEMNFFFAQSRSTDIYEMDDAALRARLEKDLGENAGPVLEAYKMSRPEASPADLYVAITTARFAGIGERTIAERKFAQHGAPVYMYVFRHESDRLIPGTQHKMGAAHAAEIAYKFNNVQPRPANAATPQAGSPMGDTSPSSVQAAHNMSEFWSTFARTGHPSAKGQPAWPAYNDKARPTMMIDAECKVINDPDPLERKVWDRIDAVTKT</sequence>
<dbReference type="InterPro" id="IPR002018">
    <property type="entry name" value="CarbesteraseB"/>
</dbReference>
<dbReference type="GO" id="GO:0016787">
    <property type="term" value="F:hydrolase activity"/>
    <property type="evidence" value="ECO:0007669"/>
    <property type="project" value="UniProtKB-KW"/>
</dbReference>
<evidence type="ECO:0000313" key="6">
    <source>
        <dbReference type="EMBL" id="SEB50871.1"/>
    </source>
</evidence>
<evidence type="ECO:0000256" key="2">
    <source>
        <dbReference type="ARBA" id="ARBA00022801"/>
    </source>
</evidence>
<evidence type="ECO:0000256" key="1">
    <source>
        <dbReference type="ARBA" id="ARBA00005964"/>
    </source>
</evidence>
<reference evidence="6 7" key="1">
    <citation type="submission" date="2016-10" db="EMBL/GenBank/DDBJ databases">
        <authorList>
            <person name="de Groot N.N."/>
        </authorList>
    </citation>
    <scope>NUCLEOTIDE SEQUENCE [LARGE SCALE GENOMIC DNA]</scope>
    <source>
        <strain evidence="6 7">AB35.6</strain>
    </source>
</reference>
<feature type="region of interest" description="Disordered" evidence="4">
    <location>
        <begin position="483"/>
        <end position="504"/>
    </location>
</feature>
<evidence type="ECO:0000313" key="7">
    <source>
        <dbReference type="Proteomes" id="UP000182409"/>
    </source>
</evidence>
<evidence type="ECO:0000259" key="5">
    <source>
        <dbReference type="Pfam" id="PF00135"/>
    </source>
</evidence>
<evidence type="ECO:0000256" key="3">
    <source>
        <dbReference type="RuleBase" id="RU361235"/>
    </source>
</evidence>
<dbReference type="OrthoDB" id="9775851at2"/>
<protein>
    <recommendedName>
        <fullName evidence="3">Carboxylic ester hydrolase</fullName>
        <ecNumber evidence="3">3.1.1.-</ecNumber>
    </recommendedName>
</protein>
<evidence type="ECO:0000256" key="4">
    <source>
        <dbReference type="SAM" id="MobiDB-lite"/>
    </source>
</evidence>
<dbReference type="InterPro" id="IPR029058">
    <property type="entry name" value="AB_hydrolase_fold"/>
</dbReference>
<dbReference type="AlphaFoldDB" id="A0A1H4JX36"/>
<feature type="signal peptide" evidence="3">
    <location>
        <begin position="1"/>
        <end position="38"/>
    </location>
</feature>
<dbReference type="SUPFAM" id="SSF53474">
    <property type="entry name" value="alpha/beta-Hydrolases"/>
    <property type="match status" value="1"/>
</dbReference>
<comment type="similarity">
    <text evidence="1 3">Belongs to the type-B carboxylesterase/lipase family.</text>
</comment>
<dbReference type="Pfam" id="PF00135">
    <property type="entry name" value="COesterase"/>
    <property type="match status" value="1"/>
</dbReference>
<organism evidence="6 7">
    <name type="scientific">Terriglobus roseus</name>
    <dbReference type="NCBI Taxonomy" id="392734"/>
    <lineage>
        <taxon>Bacteria</taxon>
        <taxon>Pseudomonadati</taxon>
        <taxon>Acidobacteriota</taxon>
        <taxon>Terriglobia</taxon>
        <taxon>Terriglobales</taxon>
        <taxon>Acidobacteriaceae</taxon>
        <taxon>Terriglobus</taxon>
    </lineage>
</organism>
<dbReference type="PROSITE" id="PS51318">
    <property type="entry name" value="TAT"/>
    <property type="match status" value="1"/>
</dbReference>
<dbReference type="EC" id="3.1.1.-" evidence="3"/>
<dbReference type="InterPro" id="IPR006311">
    <property type="entry name" value="TAT_signal"/>
</dbReference>
<dbReference type="EMBL" id="FNSD01000001">
    <property type="protein sequence ID" value="SEB50871.1"/>
    <property type="molecule type" value="Genomic_DNA"/>
</dbReference>
<dbReference type="RefSeq" id="WP_074652518.1">
    <property type="nucleotide sequence ID" value="NZ_FNSD01000001.1"/>
</dbReference>
<dbReference type="InterPro" id="IPR050309">
    <property type="entry name" value="Type-B_Carboxylest/Lipase"/>
</dbReference>
<gene>
    <name evidence="6" type="ORF">SAMN05443244_0875</name>
</gene>
<feature type="compositionally biased region" description="Polar residues" evidence="4">
    <location>
        <begin position="488"/>
        <end position="504"/>
    </location>
</feature>